<dbReference type="Gene3D" id="3.30.300.20">
    <property type="match status" value="1"/>
</dbReference>
<comment type="subcellular location">
    <subcellularLocation>
        <location evidence="2">Cytoplasm</location>
    </subcellularLocation>
</comment>
<name>A0ABY2KPI1_9RHOB</name>
<evidence type="ECO:0000256" key="3">
    <source>
        <dbReference type="SAM" id="MobiDB-lite"/>
    </source>
</evidence>
<dbReference type="EMBL" id="RPEM01000002">
    <property type="protein sequence ID" value="TGD44564.1"/>
    <property type="molecule type" value="Genomic_DNA"/>
</dbReference>
<accession>A0ABY2KPI1</accession>
<evidence type="ECO:0000256" key="2">
    <source>
        <dbReference type="HAMAP-Rule" id="MF_00003"/>
    </source>
</evidence>
<dbReference type="PROSITE" id="PS01319">
    <property type="entry name" value="RBFA"/>
    <property type="match status" value="1"/>
</dbReference>
<keyword evidence="2" id="KW-0963">Cytoplasm</keyword>
<comment type="function">
    <text evidence="2">One of several proteins that assist in the late maturation steps of the functional core of the 30S ribosomal subunit. Associates with free 30S ribosomal subunits (but not with 30S subunits that are part of 70S ribosomes or polysomes). Required for efficient processing of 16S rRNA. May interact with the 5'-terminal helix region of 16S rRNA.</text>
</comment>
<sequence length="154" mass="17180">MPPMSNKRNSQGDGPNQRQLRVGELIRRTLADVLNRAEIHDPDLNRMSITVGEVSCSTDLKVATVYVMPLMGSVPVEDAIAALARNKAELRHRVASQLTLKYAPDLRFRPDETFDRLDETRRLFSDPKVVKDLSAPDEDDDADPEGGAPRDRDA</sequence>
<organism evidence="4 5">
    <name type="scientific">Pseudotabrizicola sediminis</name>
    <dbReference type="NCBI Taxonomy" id="2486418"/>
    <lineage>
        <taxon>Bacteria</taxon>
        <taxon>Pseudomonadati</taxon>
        <taxon>Pseudomonadota</taxon>
        <taxon>Alphaproteobacteria</taxon>
        <taxon>Rhodobacterales</taxon>
        <taxon>Paracoccaceae</taxon>
        <taxon>Pseudotabrizicola</taxon>
    </lineage>
</organism>
<gene>
    <name evidence="2 4" type="primary">rbfA</name>
    <name evidence="4" type="ORF">EEB11_02965</name>
</gene>
<dbReference type="RefSeq" id="WP_135428938.1">
    <property type="nucleotide sequence ID" value="NZ_RPEM01000002.1"/>
</dbReference>
<dbReference type="Proteomes" id="UP000297741">
    <property type="component" value="Unassembled WGS sequence"/>
</dbReference>
<keyword evidence="5" id="KW-1185">Reference proteome</keyword>
<dbReference type="InterPro" id="IPR020053">
    <property type="entry name" value="Ribosome-bd_factorA_CS"/>
</dbReference>
<dbReference type="SUPFAM" id="SSF89919">
    <property type="entry name" value="Ribosome-binding factor A, RbfA"/>
    <property type="match status" value="1"/>
</dbReference>
<dbReference type="InterPro" id="IPR023799">
    <property type="entry name" value="RbfA_dom_sf"/>
</dbReference>
<dbReference type="HAMAP" id="MF_00003">
    <property type="entry name" value="RbfA"/>
    <property type="match status" value="1"/>
</dbReference>
<dbReference type="NCBIfam" id="NF001802">
    <property type="entry name" value="PRK00521.2-5"/>
    <property type="match status" value="1"/>
</dbReference>
<comment type="similarity">
    <text evidence="2">Belongs to the RbfA family.</text>
</comment>
<comment type="subunit">
    <text evidence="2">Monomer. Binds 30S ribosomal subunits, but not 50S ribosomal subunits or 70S ribosomes.</text>
</comment>
<dbReference type="InterPro" id="IPR015946">
    <property type="entry name" value="KH_dom-like_a/b"/>
</dbReference>
<dbReference type="InterPro" id="IPR000238">
    <property type="entry name" value="RbfA"/>
</dbReference>
<feature type="compositionally biased region" description="Acidic residues" evidence="3">
    <location>
        <begin position="135"/>
        <end position="144"/>
    </location>
</feature>
<evidence type="ECO:0000256" key="1">
    <source>
        <dbReference type="ARBA" id="ARBA00022517"/>
    </source>
</evidence>
<comment type="caution">
    <text evidence="4">The sequence shown here is derived from an EMBL/GenBank/DDBJ whole genome shotgun (WGS) entry which is preliminary data.</text>
</comment>
<dbReference type="PANTHER" id="PTHR33515:SF1">
    <property type="entry name" value="RIBOSOME-BINDING FACTOR A, CHLOROPLASTIC-RELATED"/>
    <property type="match status" value="1"/>
</dbReference>
<keyword evidence="1 2" id="KW-0690">Ribosome biogenesis</keyword>
<protein>
    <recommendedName>
        <fullName evidence="2">Ribosome-binding factor A</fullName>
    </recommendedName>
</protein>
<feature type="region of interest" description="Disordered" evidence="3">
    <location>
        <begin position="128"/>
        <end position="154"/>
    </location>
</feature>
<evidence type="ECO:0000313" key="4">
    <source>
        <dbReference type="EMBL" id="TGD44564.1"/>
    </source>
</evidence>
<reference evidence="4 5" key="1">
    <citation type="submission" date="2018-11" db="EMBL/GenBank/DDBJ databases">
        <title>Tabrizicola sp. isolated from sediment of alpine lake.</title>
        <authorList>
            <person name="Liu Z."/>
        </authorList>
    </citation>
    <scope>NUCLEOTIDE SEQUENCE [LARGE SCALE GENOMIC DNA]</scope>
    <source>
        <strain evidence="4 5">DRYC-M-16</strain>
    </source>
</reference>
<dbReference type="PANTHER" id="PTHR33515">
    <property type="entry name" value="RIBOSOME-BINDING FACTOR A, CHLOROPLASTIC-RELATED"/>
    <property type="match status" value="1"/>
</dbReference>
<dbReference type="Pfam" id="PF02033">
    <property type="entry name" value="RBFA"/>
    <property type="match status" value="1"/>
</dbReference>
<evidence type="ECO:0000313" key="5">
    <source>
        <dbReference type="Proteomes" id="UP000297741"/>
    </source>
</evidence>
<proteinExistence type="inferred from homology"/>